<dbReference type="InterPro" id="IPR006674">
    <property type="entry name" value="HD_domain"/>
</dbReference>
<feature type="domain" description="HD" evidence="2">
    <location>
        <begin position="56"/>
        <end position="198"/>
    </location>
</feature>
<dbReference type="PANTHER" id="PTHR11373:SF4">
    <property type="entry name" value="DEOXYNUCLEOSIDE TRIPHOSPHATE TRIPHOSPHOHYDROLASE SAMHD1"/>
    <property type="match status" value="1"/>
</dbReference>
<organism evidence="5">
    <name type="scientific">Hymenolepis diminuta</name>
    <name type="common">Rat tapeworm</name>
    <dbReference type="NCBI Taxonomy" id="6216"/>
    <lineage>
        <taxon>Eukaryota</taxon>
        <taxon>Metazoa</taxon>
        <taxon>Spiralia</taxon>
        <taxon>Lophotrochozoa</taxon>
        <taxon>Platyhelminthes</taxon>
        <taxon>Cestoda</taxon>
        <taxon>Eucestoda</taxon>
        <taxon>Cyclophyllidea</taxon>
        <taxon>Hymenolepididae</taxon>
        <taxon>Hymenolepis</taxon>
    </lineage>
</organism>
<dbReference type="PROSITE" id="PS51831">
    <property type="entry name" value="HD"/>
    <property type="match status" value="1"/>
</dbReference>
<reference evidence="3 4" key="2">
    <citation type="submission" date="2018-11" db="EMBL/GenBank/DDBJ databases">
        <authorList>
            <consortium name="Pathogen Informatics"/>
        </authorList>
    </citation>
    <scope>NUCLEOTIDE SEQUENCE [LARGE SCALE GENOMIC DNA]</scope>
</reference>
<dbReference type="PANTHER" id="PTHR11373">
    <property type="entry name" value="DEOXYNUCLEOSIDE TRIPHOSPHATE TRIPHOSPHOHYDROLASE"/>
    <property type="match status" value="1"/>
</dbReference>
<dbReference type="Gene3D" id="1.10.3210.10">
    <property type="entry name" value="Hypothetical protein af1432"/>
    <property type="match status" value="1"/>
</dbReference>
<dbReference type="CDD" id="cd00077">
    <property type="entry name" value="HDc"/>
    <property type="match status" value="1"/>
</dbReference>
<dbReference type="AlphaFoldDB" id="A0A0R3S9B6"/>
<reference evidence="5" key="1">
    <citation type="submission" date="2017-02" db="UniProtKB">
        <authorList>
            <consortium name="WormBaseParasite"/>
        </authorList>
    </citation>
    <scope>IDENTIFICATION</scope>
</reference>
<dbReference type="Pfam" id="PF01966">
    <property type="entry name" value="HD"/>
    <property type="match status" value="1"/>
</dbReference>
<protein>
    <submittedName>
        <fullName evidence="5">HD domain-containing protein</fullName>
    </submittedName>
</protein>
<evidence type="ECO:0000313" key="3">
    <source>
        <dbReference type="EMBL" id="VDL18286.1"/>
    </source>
</evidence>
<sequence>MSSKQSSEKSKDPVQGLIDVEQILLRFIDTPEFQRLRRLHQLGLANHVYPACTHTRFEHCLGTYYLARRLTDAINSEDNYEKLSANESLSIRIAALCHDLGHGPFSHTWEKFILQGGPHYKVFEHEEMSCLILRSIVAKDEILQKMLKEKGVDLNLVCDLIRGHPSPEVAKQIGNRKFIFEIVSNAQNGNDVDKWDYIMRDSLHAGFGQGSSIIELDRLIRFYRPALDPADGAWHMAFRASERENVLRIFSQRLCLYRKLYSHKTTRALEAMYLDIFNALDPILHLRDICLSAASGDSEALHEFLRLDEHSLWSMASSGFPRLLKESSPEIEENLRRCRILCQRIQLRQFYSLVGRFDLNVKKPLPKCRSCSKNQQDISRDGRFFLDSTFAEAGNRLLSALEVETLGDKDKILGEIFAKLPPNSPVKSVNELRLTVTVQATNSTNEPPIFFAYDSLPDAYSFSYSVSSDEKVSLRVINRIGAYYVKLYNCLVLWTGPIQWDTEVDLSIRGPPKVPDCLVKAFEDWINEKRAAPACH</sequence>
<gene>
    <name evidence="3" type="ORF">HDID_LOCUS825</name>
</gene>
<dbReference type="Proteomes" id="UP000274504">
    <property type="component" value="Unassembled WGS sequence"/>
</dbReference>
<comment type="similarity">
    <text evidence="1">Belongs to the SAMHD1 family.</text>
</comment>
<dbReference type="STRING" id="6216.A0A0R3S9B6"/>
<dbReference type="OrthoDB" id="9991235at2759"/>
<evidence type="ECO:0000313" key="4">
    <source>
        <dbReference type="Proteomes" id="UP000274504"/>
    </source>
</evidence>
<dbReference type="GO" id="GO:0008832">
    <property type="term" value="F:dGTPase activity"/>
    <property type="evidence" value="ECO:0007669"/>
    <property type="project" value="TreeGrafter"/>
</dbReference>
<evidence type="ECO:0000313" key="5">
    <source>
        <dbReference type="WBParaSite" id="HDID_0000082401-mRNA-1"/>
    </source>
</evidence>
<dbReference type="InterPro" id="IPR050135">
    <property type="entry name" value="dGTPase-like"/>
</dbReference>
<dbReference type="WBParaSite" id="HDID_0000082401-mRNA-1">
    <property type="protein sequence ID" value="HDID_0000082401-mRNA-1"/>
    <property type="gene ID" value="HDID_0000082401"/>
</dbReference>
<dbReference type="SMART" id="SM00471">
    <property type="entry name" value="HDc"/>
    <property type="match status" value="1"/>
</dbReference>
<dbReference type="InterPro" id="IPR003607">
    <property type="entry name" value="HD/PDEase_dom"/>
</dbReference>
<name>A0A0R3S9B6_HYMDI</name>
<dbReference type="GO" id="GO:0006203">
    <property type="term" value="P:dGTP catabolic process"/>
    <property type="evidence" value="ECO:0007669"/>
    <property type="project" value="TreeGrafter"/>
</dbReference>
<dbReference type="EMBL" id="UYSG01000122">
    <property type="protein sequence ID" value="VDL18286.1"/>
    <property type="molecule type" value="Genomic_DNA"/>
</dbReference>
<evidence type="ECO:0000256" key="1">
    <source>
        <dbReference type="ARBA" id="ARBA00005776"/>
    </source>
</evidence>
<accession>A0A0R3S9B6</accession>
<dbReference type="SUPFAM" id="SSF109604">
    <property type="entry name" value="HD-domain/PDEase-like"/>
    <property type="match status" value="1"/>
</dbReference>
<proteinExistence type="inferred from homology"/>
<evidence type="ECO:0000259" key="2">
    <source>
        <dbReference type="PROSITE" id="PS51831"/>
    </source>
</evidence>